<dbReference type="Gene3D" id="1.10.10.10">
    <property type="entry name" value="Winged helix-like DNA-binding domain superfamily/Winged helix DNA-binding domain"/>
    <property type="match status" value="1"/>
</dbReference>
<dbReference type="GeneID" id="857383"/>
<dbReference type="Pfam" id="PF00447">
    <property type="entry name" value="HSF_DNA-bind"/>
    <property type="match status" value="1"/>
</dbReference>
<dbReference type="InterPro" id="IPR036390">
    <property type="entry name" value="WH_DNA-bd_sf"/>
</dbReference>
<dbReference type="PANTHER" id="PTHR10015:SF427">
    <property type="entry name" value="HEAT SHOCK FACTOR PROTEIN"/>
    <property type="match status" value="1"/>
</dbReference>
<evidence type="ECO:0000256" key="3">
    <source>
        <dbReference type="ARBA" id="ARBA00022553"/>
    </source>
</evidence>
<evidence type="ECO:0000256" key="2">
    <source>
        <dbReference type="ARBA" id="ARBA00011233"/>
    </source>
</evidence>
<keyword evidence="4" id="KW-0805">Transcription regulation</keyword>
<comment type="similarity">
    <text evidence="8">Belongs to the HSF family.</text>
</comment>
<dbReference type="EMBL" id="AF165818">
    <property type="protein sequence ID" value="AAK39896.1"/>
    <property type="molecule type" value="Genomic_DNA"/>
</dbReference>
<dbReference type="PIR" id="A99996">
    <property type="entry name" value="A99996"/>
</dbReference>
<reference evidence="10 11" key="1">
    <citation type="journal article" date="2001" name="Nature">
        <title>The highly reduced genome of an enslaved algal nucleus.</title>
        <authorList>
            <person name="Douglas S."/>
            <person name="Zauner S."/>
            <person name="Fraunholz M."/>
            <person name="Beaton M."/>
            <person name="Penny S."/>
            <person name="Deng L."/>
            <person name="Wu X."/>
            <person name="Reith M."/>
            <person name="Cavalier-Smith T."/>
            <person name="Maier U."/>
        </authorList>
    </citation>
    <scope>NUCLEOTIDE SEQUENCE [LARGE SCALE GENOMIC DNA]</scope>
</reference>
<keyword evidence="3" id="KW-0597">Phosphoprotein</keyword>
<dbReference type="Proteomes" id="UP000242167">
    <property type="component" value="Nucleomorph 1"/>
</dbReference>
<proteinExistence type="inferred from homology"/>
<feature type="domain" description="HSF-type DNA-binding" evidence="9">
    <location>
        <begin position="49"/>
        <end position="73"/>
    </location>
</feature>
<keyword evidence="5" id="KW-0238">DNA-binding</keyword>
<dbReference type="GO" id="GO:0005634">
    <property type="term" value="C:nucleus"/>
    <property type="evidence" value="ECO:0007669"/>
    <property type="project" value="UniProtKB-SubCell"/>
</dbReference>
<keyword evidence="10" id="KW-0542">Nucleomorph</keyword>
<accession>Q98RQ0</accession>
<dbReference type="PRINTS" id="PR00056">
    <property type="entry name" value="HSFDOMAIN"/>
</dbReference>
<evidence type="ECO:0000313" key="10">
    <source>
        <dbReference type="EMBL" id="AAK39896.1"/>
    </source>
</evidence>
<evidence type="ECO:0000259" key="9">
    <source>
        <dbReference type="PROSITE" id="PS00434"/>
    </source>
</evidence>
<comment type="subunit">
    <text evidence="2">Homotrimer.</text>
</comment>
<evidence type="ECO:0000256" key="4">
    <source>
        <dbReference type="ARBA" id="ARBA00023015"/>
    </source>
</evidence>
<gene>
    <name evidence="10" type="primary">hsf</name>
</gene>
<dbReference type="RefSeq" id="XP_001713601.1">
    <property type="nucleotide sequence ID" value="XM_001713549.1"/>
</dbReference>
<keyword evidence="10" id="KW-0346">Stress response</keyword>
<evidence type="ECO:0000256" key="1">
    <source>
        <dbReference type="ARBA" id="ARBA00004123"/>
    </source>
</evidence>
<evidence type="ECO:0000256" key="7">
    <source>
        <dbReference type="ARBA" id="ARBA00023242"/>
    </source>
</evidence>
<evidence type="ECO:0000256" key="8">
    <source>
        <dbReference type="RuleBase" id="RU004020"/>
    </source>
</evidence>
<dbReference type="GO" id="GO:0043565">
    <property type="term" value="F:sequence-specific DNA binding"/>
    <property type="evidence" value="ECO:0007669"/>
    <property type="project" value="InterPro"/>
</dbReference>
<evidence type="ECO:0000256" key="6">
    <source>
        <dbReference type="ARBA" id="ARBA00023163"/>
    </source>
</evidence>
<dbReference type="SMART" id="SM00415">
    <property type="entry name" value="HSF"/>
    <property type="match status" value="1"/>
</dbReference>
<dbReference type="InterPro" id="IPR036388">
    <property type="entry name" value="WH-like_DNA-bd_sf"/>
</dbReference>
<dbReference type="InterPro" id="IPR000232">
    <property type="entry name" value="HSF_DNA-bd"/>
</dbReference>
<dbReference type="PANTHER" id="PTHR10015">
    <property type="entry name" value="HEAT SHOCK TRANSCRIPTION FACTOR"/>
    <property type="match status" value="1"/>
</dbReference>
<evidence type="ECO:0000313" key="11">
    <source>
        <dbReference type="Proteomes" id="UP000242167"/>
    </source>
</evidence>
<dbReference type="FunFam" id="1.10.10.10:FF:000037">
    <property type="entry name" value="Heat stress transcription factor B-4"/>
    <property type="match status" value="1"/>
</dbReference>
<name>Q98RQ0_GUITH</name>
<sequence length="185" mass="22275">MSEKSNLAPFIKKLYQLVNDPMTNDYICWEKNETCFIVNKPTELSVYILPRYFKHNNFSSFVRQLNQYGFHKLEPNEWVFGHPYFKGGDKLKLSSIKRKKQWSSQKNVSVDFYNNEIFKKLIYELDTLKKYKQVLTKDILDVCRRQERFLIKQQSIETKIKKIEEELNNLKYLVFGYFGKILKSN</sequence>
<keyword evidence="7" id="KW-0539">Nucleus</keyword>
<dbReference type="PROSITE" id="PS00434">
    <property type="entry name" value="HSF_DOMAIN"/>
    <property type="match status" value="1"/>
</dbReference>
<protein>
    <submittedName>
        <fullName evidence="10">Heat shock transcription factor</fullName>
    </submittedName>
</protein>
<dbReference type="GO" id="GO:0003700">
    <property type="term" value="F:DNA-binding transcription factor activity"/>
    <property type="evidence" value="ECO:0007669"/>
    <property type="project" value="InterPro"/>
</dbReference>
<dbReference type="AlphaFoldDB" id="Q98RQ0"/>
<geneLocation type="nucleomorph" evidence="10"/>
<dbReference type="SUPFAM" id="SSF46785">
    <property type="entry name" value="Winged helix' DNA-binding domain"/>
    <property type="match status" value="1"/>
</dbReference>
<keyword evidence="6" id="KW-0804">Transcription</keyword>
<comment type="subcellular location">
    <subcellularLocation>
        <location evidence="1">Nucleus</location>
    </subcellularLocation>
</comment>
<evidence type="ECO:0000256" key="5">
    <source>
        <dbReference type="ARBA" id="ARBA00023125"/>
    </source>
</evidence>
<organism evidence="10 11">
    <name type="scientific">Guillardia theta</name>
    <name type="common">Cryptophyte</name>
    <name type="synonym">Cryptomonas phi</name>
    <dbReference type="NCBI Taxonomy" id="55529"/>
    <lineage>
        <taxon>Eukaryota</taxon>
        <taxon>Cryptophyceae</taxon>
        <taxon>Pyrenomonadales</taxon>
        <taxon>Geminigeraceae</taxon>
        <taxon>Guillardia</taxon>
    </lineage>
</organism>